<keyword evidence="1" id="KW-0812">Transmembrane</keyword>
<accession>A0AAV6P4B7</accession>
<dbReference type="AlphaFoldDB" id="A0AAV6P4B7"/>
<keyword evidence="1" id="KW-0472">Membrane</keyword>
<sequence>MATKFPAEFTNFIVGVTVCMIVSMLQLIALLNELPANTPSVSRNSLYFTLVFALSGMLSSYVSLVKALTPEPMMPRVAAVLPLTLSIGVASMGILSCIQKVQQRRMR</sequence>
<keyword evidence="3" id="KW-1185">Reference proteome</keyword>
<comment type="caution">
    <text evidence="2">The sequence shown here is derived from an EMBL/GenBank/DDBJ whole genome shotgun (WGS) entry which is preliminary data.</text>
</comment>
<organism evidence="2 3">
    <name type="scientific">Cucurbita argyrosperma subsp. sororia</name>
    <dbReference type="NCBI Taxonomy" id="37648"/>
    <lineage>
        <taxon>Eukaryota</taxon>
        <taxon>Viridiplantae</taxon>
        <taxon>Streptophyta</taxon>
        <taxon>Embryophyta</taxon>
        <taxon>Tracheophyta</taxon>
        <taxon>Spermatophyta</taxon>
        <taxon>Magnoliopsida</taxon>
        <taxon>eudicotyledons</taxon>
        <taxon>Gunneridae</taxon>
        <taxon>Pentapetalae</taxon>
        <taxon>rosids</taxon>
        <taxon>fabids</taxon>
        <taxon>Cucurbitales</taxon>
        <taxon>Cucurbitaceae</taxon>
        <taxon>Cucurbiteae</taxon>
        <taxon>Cucurbita</taxon>
    </lineage>
</organism>
<feature type="transmembrane region" description="Helical" evidence="1">
    <location>
        <begin position="77"/>
        <end position="98"/>
    </location>
</feature>
<gene>
    <name evidence="2" type="ORF">SDJN03_00852</name>
</gene>
<feature type="non-terminal residue" evidence="2">
    <location>
        <position position="1"/>
    </location>
</feature>
<name>A0AAV6P4B7_9ROSI</name>
<feature type="transmembrane region" description="Helical" evidence="1">
    <location>
        <begin position="46"/>
        <end position="65"/>
    </location>
</feature>
<protein>
    <submittedName>
        <fullName evidence="2">Uncharacterized protein</fullName>
    </submittedName>
</protein>
<evidence type="ECO:0000313" key="2">
    <source>
        <dbReference type="EMBL" id="KAG6607510.1"/>
    </source>
</evidence>
<dbReference type="EMBL" id="JAGKQH010000001">
    <property type="protein sequence ID" value="KAG6607510.1"/>
    <property type="molecule type" value="Genomic_DNA"/>
</dbReference>
<evidence type="ECO:0000313" key="3">
    <source>
        <dbReference type="Proteomes" id="UP000685013"/>
    </source>
</evidence>
<feature type="transmembrane region" description="Helical" evidence="1">
    <location>
        <begin position="12"/>
        <end position="34"/>
    </location>
</feature>
<proteinExistence type="predicted"/>
<evidence type="ECO:0000256" key="1">
    <source>
        <dbReference type="SAM" id="Phobius"/>
    </source>
</evidence>
<keyword evidence="1" id="KW-1133">Transmembrane helix</keyword>
<dbReference type="Proteomes" id="UP000685013">
    <property type="component" value="Chromosome 1"/>
</dbReference>
<reference evidence="2 3" key="1">
    <citation type="journal article" date="2021" name="Hortic Res">
        <title>The domestication of Cucurbita argyrosperma as revealed by the genome of its wild relative.</title>
        <authorList>
            <person name="Barrera-Redondo J."/>
            <person name="Sanchez-de la Vega G."/>
            <person name="Aguirre-Liguori J.A."/>
            <person name="Castellanos-Morales G."/>
            <person name="Gutierrez-Guerrero Y.T."/>
            <person name="Aguirre-Dugua X."/>
            <person name="Aguirre-Planter E."/>
            <person name="Tenaillon M.I."/>
            <person name="Lira-Saade R."/>
            <person name="Eguiarte L.E."/>
        </authorList>
    </citation>
    <scope>NUCLEOTIDE SEQUENCE [LARGE SCALE GENOMIC DNA]</scope>
    <source>
        <strain evidence="2">JBR-2021</strain>
    </source>
</reference>